<gene>
    <name evidence="1" type="ORF">GOBAR_AA09495</name>
</gene>
<protein>
    <submittedName>
        <fullName evidence="1">Uncharacterized protein</fullName>
    </submittedName>
</protein>
<sequence>MANDRNKGMMVRERRWGVVVQCGLVRGSVVVGRKEGEGGKVRVGEMCVVEEKSGAWVAGRERGRRRDVGEASGQAVGVGELRQLGMKEMGKNTKVKIKLGIGGFMGNMVV</sequence>
<dbReference type="Proteomes" id="UP000239757">
    <property type="component" value="Unassembled WGS sequence"/>
</dbReference>
<evidence type="ECO:0000313" key="1">
    <source>
        <dbReference type="EMBL" id="PPS11140.1"/>
    </source>
</evidence>
<dbReference type="AlphaFoldDB" id="A0A2P5Y6B0"/>
<name>A0A2P5Y6B0_GOSBA</name>
<proteinExistence type="predicted"/>
<dbReference type="EMBL" id="KZ663631">
    <property type="protein sequence ID" value="PPS11140.1"/>
    <property type="molecule type" value="Genomic_DNA"/>
</dbReference>
<reference evidence="1 2" key="1">
    <citation type="submission" date="2015-01" db="EMBL/GenBank/DDBJ databases">
        <title>Genome of allotetraploid Gossypium barbadense reveals genomic plasticity and fiber elongation in cotton evolution.</title>
        <authorList>
            <person name="Chen X."/>
            <person name="Liu X."/>
            <person name="Zhao B."/>
            <person name="Zheng H."/>
            <person name="Hu Y."/>
            <person name="Lu G."/>
            <person name="Yang C."/>
            <person name="Chen J."/>
            <person name="Shan C."/>
            <person name="Zhang L."/>
            <person name="Zhou Y."/>
            <person name="Wang L."/>
            <person name="Guo W."/>
            <person name="Bai Y."/>
            <person name="Ruan J."/>
            <person name="Shangguan X."/>
            <person name="Mao Y."/>
            <person name="Jiang J."/>
            <person name="Zhu Y."/>
            <person name="Lei J."/>
            <person name="Kang H."/>
            <person name="Chen S."/>
            <person name="He X."/>
            <person name="Wang R."/>
            <person name="Wang Y."/>
            <person name="Chen J."/>
            <person name="Wang L."/>
            <person name="Yu S."/>
            <person name="Wang B."/>
            <person name="Wei J."/>
            <person name="Song S."/>
            <person name="Lu X."/>
            <person name="Gao Z."/>
            <person name="Gu W."/>
            <person name="Deng X."/>
            <person name="Ma D."/>
            <person name="Wang S."/>
            <person name="Liang W."/>
            <person name="Fang L."/>
            <person name="Cai C."/>
            <person name="Zhu X."/>
            <person name="Zhou B."/>
            <person name="Zhang Y."/>
            <person name="Chen Z."/>
            <person name="Xu S."/>
            <person name="Zhu R."/>
            <person name="Wang S."/>
            <person name="Zhang T."/>
            <person name="Zhao G."/>
        </authorList>
    </citation>
    <scope>NUCLEOTIDE SEQUENCE [LARGE SCALE GENOMIC DNA]</scope>
    <source>
        <strain evidence="2">cv. Xinhai21</strain>
        <tissue evidence="1">Leaf</tissue>
    </source>
</reference>
<evidence type="ECO:0000313" key="2">
    <source>
        <dbReference type="Proteomes" id="UP000239757"/>
    </source>
</evidence>
<organism evidence="1 2">
    <name type="scientific">Gossypium barbadense</name>
    <name type="common">Sea Island cotton</name>
    <name type="synonym">Hibiscus barbadensis</name>
    <dbReference type="NCBI Taxonomy" id="3634"/>
    <lineage>
        <taxon>Eukaryota</taxon>
        <taxon>Viridiplantae</taxon>
        <taxon>Streptophyta</taxon>
        <taxon>Embryophyta</taxon>
        <taxon>Tracheophyta</taxon>
        <taxon>Spermatophyta</taxon>
        <taxon>Magnoliopsida</taxon>
        <taxon>eudicotyledons</taxon>
        <taxon>Gunneridae</taxon>
        <taxon>Pentapetalae</taxon>
        <taxon>rosids</taxon>
        <taxon>malvids</taxon>
        <taxon>Malvales</taxon>
        <taxon>Malvaceae</taxon>
        <taxon>Malvoideae</taxon>
        <taxon>Gossypium</taxon>
    </lineage>
</organism>
<accession>A0A2P5Y6B0</accession>